<dbReference type="Gene3D" id="1.10.10.10">
    <property type="entry name" value="Winged helix-like DNA-binding domain superfamily/Winged helix DNA-binding domain"/>
    <property type="match status" value="2"/>
</dbReference>
<evidence type="ECO:0000259" key="5">
    <source>
        <dbReference type="PROSITE" id="PS50931"/>
    </source>
</evidence>
<organism evidence="6 7">
    <name type="scientific">Nitratireductor arenosus</name>
    <dbReference type="NCBI Taxonomy" id="2682096"/>
    <lineage>
        <taxon>Bacteria</taxon>
        <taxon>Pseudomonadati</taxon>
        <taxon>Pseudomonadota</taxon>
        <taxon>Alphaproteobacteria</taxon>
        <taxon>Hyphomicrobiales</taxon>
        <taxon>Phyllobacteriaceae</taxon>
        <taxon>Nitratireductor</taxon>
    </lineage>
</organism>
<dbReference type="GO" id="GO:0005829">
    <property type="term" value="C:cytosol"/>
    <property type="evidence" value="ECO:0007669"/>
    <property type="project" value="TreeGrafter"/>
</dbReference>
<dbReference type="AlphaFoldDB" id="A0A844QJ82"/>
<sequence>MACQHKNHAEAAAHTGISASALSENLRLLEEELGIKLFQRGPLGHYPSEAARWLYQRVEVALQRIETLEAGANRVRDVQFRRLEITTPLQFMLGRLSRAASQAVRDLGKTYPHALARVQFRTNWLAEDGDLALPVPDRGEPVERVILDYVDEAAPHDLLFQDDWIAITNFDRSLEQGRVIDFDALRNLRLLLPPLLPAQTHHARSYCARHNLPEPVTVEEDVGTFPTLSRDARPFALLAPRSLVAGGLSRLQLDHVSLPSELVSPVAASVQDGSLLGQAYVGHLKRILAEPDRPIVYDPHITLRQLRYFLVLFDQMNMTAAARKLNVVQPALSNQLRKLEAIIGEPLFERQRTGLKPTPEAEALVPLIEEAVELCGNVAVEARRQASQQGRRLTVGVVPLLNHRGALVEAIAGALEEWTATYPEVKLHVVEAAATVLHRWVETGKISLGLVEAHVSRSVQLDLNSQDQLVVVSKSGRDMLAPGDVPLARLANLPLVLPSDTFGLRQLINKAAEEARVSIVPRVEVNSLAVVLAMVRRMPLATVMPEVTVQPFVAEGAFQINAIVDPTIYRRLSIMFSTSRSLTEIERALVDTIRRHLA</sequence>
<keyword evidence="3" id="KW-0238">DNA-binding</keyword>
<reference evidence="6 7" key="1">
    <citation type="submission" date="2019-12" db="EMBL/GenBank/DDBJ databases">
        <title>Nitratireductor arenosus sp. nov., Isolated from sea sand, Jeju island, South Korea.</title>
        <authorList>
            <person name="Kim W."/>
        </authorList>
    </citation>
    <scope>NUCLEOTIDE SEQUENCE [LARGE SCALE GENOMIC DNA]</scope>
    <source>
        <strain evidence="6 7">CAU 1489</strain>
    </source>
</reference>
<comment type="caution">
    <text evidence="6">The sequence shown here is derived from an EMBL/GenBank/DDBJ whole genome shotgun (WGS) entry which is preliminary data.</text>
</comment>
<dbReference type="InterPro" id="IPR000847">
    <property type="entry name" value="LysR_HTH_N"/>
</dbReference>
<gene>
    <name evidence="6" type="ORF">GN330_15515</name>
</gene>
<evidence type="ECO:0000256" key="2">
    <source>
        <dbReference type="ARBA" id="ARBA00023015"/>
    </source>
</evidence>
<dbReference type="EMBL" id="WPHG01000003">
    <property type="protein sequence ID" value="MVA98654.1"/>
    <property type="molecule type" value="Genomic_DNA"/>
</dbReference>
<protein>
    <submittedName>
        <fullName evidence="6">LysR family transcriptional regulator</fullName>
    </submittedName>
</protein>
<keyword evidence="7" id="KW-1185">Reference proteome</keyword>
<evidence type="ECO:0000313" key="7">
    <source>
        <dbReference type="Proteomes" id="UP000463224"/>
    </source>
</evidence>
<feature type="domain" description="HTH lysR-type" evidence="5">
    <location>
        <begin position="301"/>
        <end position="358"/>
    </location>
</feature>
<proteinExistence type="inferred from homology"/>
<evidence type="ECO:0000256" key="4">
    <source>
        <dbReference type="ARBA" id="ARBA00023163"/>
    </source>
</evidence>
<keyword evidence="2" id="KW-0805">Transcription regulation</keyword>
<evidence type="ECO:0000313" key="6">
    <source>
        <dbReference type="EMBL" id="MVA98654.1"/>
    </source>
</evidence>
<dbReference type="Pfam" id="PF00126">
    <property type="entry name" value="HTH_1"/>
    <property type="match status" value="2"/>
</dbReference>
<dbReference type="InterPro" id="IPR036388">
    <property type="entry name" value="WH-like_DNA-bd_sf"/>
</dbReference>
<dbReference type="GO" id="GO:0003677">
    <property type="term" value="F:DNA binding"/>
    <property type="evidence" value="ECO:0007669"/>
    <property type="project" value="UniProtKB-KW"/>
</dbReference>
<keyword evidence="4" id="KW-0804">Transcription</keyword>
<dbReference type="Proteomes" id="UP000463224">
    <property type="component" value="Unassembled WGS sequence"/>
</dbReference>
<comment type="similarity">
    <text evidence="1">Belongs to the LysR transcriptional regulatory family.</text>
</comment>
<dbReference type="PROSITE" id="PS50931">
    <property type="entry name" value="HTH_LYSR"/>
    <property type="match status" value="2"/>
</dbReference>
<dbReference type="Gene3D" id="3.40.190.290">
    <property type="match status" value="1"/>
</dbReference>
<dbReference type="GO" id="GO:0003700">
    <property type="term" value="F:DNA-binding transcription factor activity"/>
    <property type="evidence" value="ECO:0007669"/>
    <property type="project" value="InterPro"/>
</dbReference>
<dbReference type="InterPro" id="IPR050950">
    <property type="entry name" value="HTH-type_LysR_regulators"/>
</dbReference>
<dbReference type="InterPro" id="IPR005119">
    <property type="entry name" value="LysR_subst-bd"/>
</dbReference>
<dbReference type="PRINTS" id="PR00039">
    <property type="entry name" value="HTHLYSR"/>
</dbReference>
<dbReference type="PANTHER" id="PTHR30419">
    <property type="entry name" value="HTH-TYPE TRANSCRIPTIONAL REGULATOR YBHD"/>
    <property type="match status" value="1"/>
</dbReference>
<dbReference type="Pfam" id="PF03466">
    <property type="entry name" value="LysR_substrate"/>
    <property type="match status" value="1"/>
</dbReference>
<feature type="domain" description="HTH lysR-type" evidence="5">
    <location>
        <begin position="1"/>
        <end position="48"/>
    </location>
</feature>
<evidence type="ECO:0000256" key="1">
    <source>
        <dbReference type="ARBA" id="ARBA00009437"/>
    </source>
</evidence>
<dbReference type="InterPro" id="IPR036390">
    <property type="entry name" value="WH_DNA-bd_sf"/>
</dbReference>
<name>A0A844QJ82_9HYPH</name>
<accession>A0A844QJ82</accession>
<evidence type="ECO:0000256" key="3">
    <source>
        <dbReference type="ARBA" id="ARBA00023125"/>
    </source>
</evidence>
<dbReference type="SUPFAM" id="SSF46785">
    <property type="entry name" value="Winged helix' DNA-binding domain"/>
    <property type="match status" value="2"/>
</dbReference>
<dbReference type="PANTHER" id="PTHR30419:SF8">
    <property type="entry name" value="NITROGEN ASSIMILATION TRANSCRIPTIONAL ACTIVATOR-RELATED"/>
    <property type="match status" value="1"/>
</dbReference>
<dbReference type="SUPFAM" id="SSF53850">
    <property type="entry name" value="Periplasmic binding protein-like II"/>
    <property type="match status" value="1"/>
</dbReference>